<evidence type="ECO:0000313" key="3">
    <source>
        <dbReference type="EMBL" id="PVH26356.1"/>
    </source>
</evidence>
<keyword evidence="4" id="KW-1185">Reference proteome</keyword>
<comment type="caution">
    <text evidence="3">The sequence shown here is derived from an EMBL/GenBank/DDBJ whole genome shotgun (WGS) entry which is preliminary data.</text>
</comment>
<protein>
    <recommendedName>
        <fullName evidence="2">LiaF transmembrane domain-containing protein</fullName>
    </recommendedName>
</protein>
<feature type="transmembrane region" description="Helical" evidence="1">
    <location>
        <begin position="18"/>
        <end position="35"/>
    </location>
</feature>
<dbReference type="AlphaFoldDB" id="A0A2T8HLP2"/>
<keyword evidence="1" id="KW-1133">Transmembrane helix</keyword>
<dbReference type="RefSeq" id="WP_116774222.1">
    <property type="nucleotide sequence ID" value="NZ_QDKG01000001.1"/>
</dbReference>
<name>A0A2T8HLP2_9SPHI</name>
<dbReference type="EMBL" id="QDKG01000001">
    <property type="protein sequence ID" value="PVH26356.1"/>
    <property type="molecule type" value="Genomic_DNA"/>
</dbReference>
<dbReference type="InterPro" id="IPR054331">
    <property type="entry name" value="LiaF_TM"/>
</dbReference>
<reference evidence="3 4" key="1">
    <citation type="submission" date="2018-04" db="EMBL/GenBank/DDBJ databases">
        <title>Sphingobacterium cortibacter sp. nov.</title>
        <authorList>
            <person name="Li Y."/>
        </authorList>
    </citation>
    <scope>NUCLEOTIDE SEQUENCE [LARGE SCALE GENOMIC DNA]</scope>
    <source>
        <strain evidence="3 4">2c-3</strain>
    </source>
</reference>
<organism evidence="3 4">
    <name type="scientific">Sphingobacterium corticibacter</name>
    <dbReference type="NCBI Taxonomy" id="2171749"/>
    <lineage>
        <taxon>Bacteria</taxon>
        <taxon>Pseudomonadati</taxon>
        <taxon>Bacteroidota</taxon>
        <taxon>Sphingobacteriia</taxon>
        <taxon>Sphingobacteriales</taxon>
        <taxon>Sphingobacteriaceae</taxon>
        <taxon>Sphingobacterium</taxon>
    </lineage>
</organism>
<gene>
    <name evidence="3" type="ORF">DC487_01640</name>
</gene>
<feature type="transmembrane region" description="Helical" evidence="1">
    <location>
        <begin position="47"/>
        <end position="67"/>
    </location>
</feature>
<dbReference type="OrthoDB" id="129627at2"/>
<sequence>MSTQNKNNDSRPPKSNNTTNFAGAFIILFGLALLLKNMRLDIFPRWIFGWEMILIVIGLVIGVNSKFQKKSSVILIVIGSIFLLKDLIGMSFGKFFIPAMVIAMGIYLIKRNRVLPSVPPEDPTRPRPDDEYDWDKRVDPDYASGEIYPPTGQYKTAEQPVDPYLSTGSASYANYSAQHDSYLKVDTFFSDTKKSLLTTNFLGGTITSVFGSTKINFLQADIKQAVVLDTFQLFGSTKIIIPPHWQVSSNVASIFGELDDRRPMLDITTDKNKKIYITGTSIFGGLTIKNN</sequence>
<evidence type="ECO:0000256" key="1">
    <source>
        <dbReference type="SAM" id="Phobius"/>
    </source>
</evidence>
<accession>A0A2T8HLP2</accession>
<evidence type="ECO:0000313" key="4">
    <source>
        <dbReference type="Proteomes" id="UP000245627"/>
    </source>
</evidence>
<dbReference type="PANTHER" id="PTHR40763">
    <property type="entry name" value="MEMBRANE PROTEIN-RELATED"/>
    <property type="match status" value="1"/>
</dbReference>
<evidence type="ECO:0000259" key="2">
    <source>
        <dbReference type="Pfam" id="PF22570"/>
    </source>
</evidence>
<dbReference type="Proteomes" id="UP000245627">
    <property type="component" value="Unassembled WGS sequence"/>
</dbReference>
<proteinExistence type="predicted"/>
<feature type="domain" description="LiaF transmembrane" evidence="2">
    <location>
        <begin position="21"/>
        <end position="113"/>
    </location>
</feature>
<dbReference type="Pfam" id="PF22570">
    <property type="entry name" value="LiaF-TM"/>
    <property type="match status" value="1"/>
</dbReference>
<keyword evidence="1" id="KW-0812">Transmembrane</keyword>
<keyword evidence="1" id="KW-0472">Membrane</keyword>
<dbReference type="PANTHER" id="PTHR40763:SF5">
    <property type="entry name" value="MEMBRANE PROTEIN"/>
    <property type="match status" value="1"/>
</dbReference>